<dbReference type="Pfam" id="PF00648">
    <property type="entry name" value="Peptidase_C2"/>
    <property type="match status" value="1"/>
</dbReference>
<comment type="similarity">
    <text evidence="1">Belongs to the peptidase C2 family.</text>
</comment>
<dbReference type="Gene3D" id="2.60.120.380">
    <property type="match status" value="1"/>
</dbReference>
<evidence type="ECO:0000256" key="5">
    <source>
        <dbReference type="PIRSR" id="PIRSR622684-1"/>
    </source>
</evidence>
<keyword evidence="4" id="KW-0788">Thiol protease</keyword>
<accession>A0ABD2QKZ9</accession>
<keyword evidence="9" id="KW-1185">Reference proteome</keyword>
<evidence type="ECO:0000313" key="8">
    <source>
        <dbReference type="EMBL" id="KAL3319807.1"/>
    </source>
</evidence>
<dbReference type="Gene3D" id="3.90.70.10">
    <property type="entry name" value="Cysteine proteinases"/>
    <property type="match status" value="1"/>
</dbReference>
<name>A0ABD2QKZ9_9PLAT</name>
<evidence type="ECO:0000256" key="1">
    <source>
        <dbReference type="ARBA" id="ARBA00007623"/>
    </source>
</evidence>
<dbReference type="PROSITE" id="PS50203">
    <property type="entry name" value="CALPAIN_CAT"/>
    <property type="match status" value="1"/>
</dbReference>
<keyword evidence="3" id="KW-0378">Hydrolase</keyword>
<feature type="active site" evidence="5">
    <location>
        <position position="93"/>
    </location>
</feature>
<dbReference type="SMART" id="SM00230">
    <property type="entry name" value="CysPc"/>
    <property type="match status" value="1"/>
</dbReference>
<dbReference type="AlphaFoldDB" id="A0ABD2QKZ9"/>
<dbReference type="InterPro" id="IPR022684">
    <property type="entry name" value="Calpain_cysteine_protease"/>
</dbReference>
<dbReference type="EMBL" id="JBJKFK010000100">
    <property type="protein sequence ID" value="KAL3319807.1"/>
    <property type="molecule type" value="Genomic_DNA"/>
</dbReference>
<feature type="domain" description="Calpain catalytic" evidence="7">
    <location>
        <begin position="1"/>
        <end position="153"/>
    </location>
</feature>
<dbReference type="InterPro" id="IPR001300">
    <property type="entry name" value="Peptidase_C2_calpain_cat"/>
</dbReference>
<sequence length="286" mass="33021">MRSGYTKESLTNFSGGICETFNLREKAPEDLAEILKRAVESKSVMTCSIGKFSDTEDDVVKGLMASQAYSVTSFSKDLVTNKELVVNLIRVRNPWGDMNEWTGSWKDNGPEWNTLTETQKRELGYEYKADGEFWMDLKDFVKYFENLYVCHLDFKTLGLEMPKTKTFAPWHVISIHDSWRARINAGGSQRFSNTYHMNPQYKISIKTDAKNNVILGLLLKENKKKALRKSDISIYGYDIWKIVKPELENGKSYLQGQEKVASNSFDMKKQFQFSGRHVLSRGDYLY</sequence>
<dbReference type="InterPro" id="IPR036213">
    <property type="entry name" value="Calpain_III_sf"/>
</dbReference>
<dbReference type="InterPro" id="IPR022682">
    <property type="entry name" value="Calpain_domain_III"/>
</dbReference>
<dbReference type="PANTHER" id="PTHR10183">
    <property type="entry name" value="CALPAIN"/>
    <property type="match status" value="1"/>
</dbReference>
<dbReference type="Pfam" id="PF01067">
    <property type="entry name" value="Calpain_III"/>
    <property type="match status" value="1"/>
</dbReference>
<evidence type="ECO:0000256" key="6">
    <source>
        <dbReference type="PROSITE-ProRule" id="PRU00239"/>
    </source>
</evidence>
<gene>
    <name evidence="8" type="primary">CAPN9_5</name>
    <name evidence="8" type="ORF">Ciccas_001512</name>
</gene>
<comment type="caution">
    <text evidence="8">The sequence shown here is derived from an EMBL/GenBank/DDBJ whole genome shotgun (WGS) entry which is preliminary data.</text>
</comment>
<organism evidence="8 9">
    <name type="scientific">Cichlidogyrus casuarinus</name>
    <dbReference type="NCBI Taxonomy" id="1844966"/>
    <lineage>
        <taxon>Eukaryota</taxon>
        <taxon>Metazoa</taxon>
        <taxon>Spiralia</taxon>
        <taxon>Lophotrochozoa</taxon>
        <taxon>Platyhelminthes</taxon>
        <taxon>Monogenea</taxon>
        <taxon>Monopisthocotylea</taxon>
        <taxon>Dactylogyridea</taxon>
        <taxon>Ancyrocephalidae</taxon>
        <taxon>Cichlidogyrus</taxon>
    </lineage>
</organism>
<reference evidence="8 9" key="1">
    <citation type="submission" date="2024-11" db="EMBL/GenBank/DDBJ databases">
        <title>Adaptive evolution of stress response genes in parasites aligns with host niche diversity.</title>
        <authorList>
            <person name="Hahn C."/>
            <person name="Resl P."/>
        </authorList>
    </citation>
    <scope>NUCLEOTIDE SEQUENCE [LARGE SCALE GENOMIC DNA]</scope>
    <source>
        <strain evidence="8">EGGRZ-B1_66</strain>
        <tissue evidence="8">Body</tissue>
    </source>
</reference>
<evidence type="ECO:0000259" key="7">
    <source>
        <dbReference type="PROSITE" id="PS50203"/>
    </source>
</evidence>
<evidence type="ECO:0000256" key="3">
    <source>
        <dbReference type="ARBA" id="ARBA00022801"/>
    </source>
</evidence>
<evidence type="ECO:0000313" key="9">
    <source>
        <dbReference type="Proteomes" id="UP001626550"/>
    </source>
</evidence>
<keyword evidence="2" id="KW-0645">Protease</keyword>
<dbReference type="GO" id="GO:0006508">
    <property type="term" value="P:proteolysis"/>
    <property type="evidence" value="ECO:0007669"/>
    <property type="project" value="UniProtKB-KW"/>
</dbReference>
<dbReference type="GO" id="GO:0008234">
    <property type="term" value="F:cysteine-type peptidase activity"/>
    <property type="evidence" value="ECO:0007669"/>
    <property type="project" value="UniProtKB-KW"/>
</dbReference>
<dbReference type="SUPFAM" id="SSF54001">
    <property type="entry name" value="Cysteine proteinases"/>
    <property type="match status" value="1"/>
</dbReference>
<comment type="caution">
    <text evidence="6">Lacks conserved residue(s) required for the propagation of feature annotation.</text>
</comment>
<evidence type="ECO:0000256" key="2">
    <source>
        <dbReference type="ARBA" id="ARBA00022670"/>
    </source>
</evidence>
<dbReference type="Proteomes" id="UP001626550">
    <property type="component" value="Unassembled WGS sequence"/>
</dbReference>
<dbReference type="InterPro" id="IPR038765">
    <property type="entry name" value="Papain-like_cys_pep_sf"/>
</dbReference>
<protein>
    <submittedName>
        <fullName evidence="8">Calpain 2, (M II) large subunit</fullName>
    </submittedName>
</protein>
<dbReference type="SUPFAM" id="SSF49758">
    <property type="entry name" value="Calpain large subunit, middle domain (domain III)"/>
    <property type="match status" value="1"/>
</dbReference>
<evidence type="ECO:0000256" key="4">
    <source>
        <dbReference type="ARBA" id="ARBA00022807"/>
    </source>
</evidence>
<proteinExistence type="inferred from homology"/>
<dbReference type="PRINTS" id="PR00704">
    <property type="entry name" value="CALPAIN"/>
</dbReference>
<dbReference type="PANTHER" id="PTHR10183:SF433">
    <property type="entry name" value="CALPAIN-A-RELATED"/>
    <property type="match status" value="1"/>
</dbReference>
<dbReference type="FunFam" id="3.90.70.10:FF:000001">
    <property type="entry name" value="Calpain-1 catalytic subunit"/>
    <property type="match status" value="1"/>
</dbReference>